<feature type="region of interest" description="Disordered" evidence="1">
    <location>
        <begin position="473"/>
        <end position="503"/>
    </location>
</feature>
<proteinExistence type="predicted"/>
<feature type="compositionally biased region" description="Basic residues" evidence="1">
    <location>
        <begin position="3992"/>
        <end position="4005"/>
    </location>
</feature>
<feature type="region of interest" description="Disordered" evidence="1">
    <location>
        <begin position="2023"/>
        <end position="2116"/>
    </location>
</feature>
<dbReference type="SUPFAM" id="SSF81995">
    <property type="entry name" value="beta-sandwich domain of Sec23/24"/>
    <property type="match status" value="1"/>
</dbReference>
<feature type="compositionally biased region" description="Polar residues" evidence="1">
    <location>
        <begin position="3954"/>
        <end position="3969"/>
    </location>
</feature>
<feature type="compositionally biased region" description="Low complexity" evidence="1">
    <location>
        <begin position="924"/>
        <end position="939"/>
    </location>
</feature>
<feature type="compositionally biased region" description="Acidic residues" evidence="1">
    <location>
        <begin position="19"/>
        <end position="31"/>
    </location>
</feature>
<feature type="compositionally biased region" description="Acidic residues" evidence="1">
    <location>
        <begin position="940"/>
        <end position="995"/>
    </location>
</feature>
<sequence length="4287" mass="493075">MNNLIINNNNNIQPIESNGVEDDKENDEDNDKDISKNAPAASRVYFATLLNLKGGKEEANLLNKLCNICNILRDKSETLSYSIYKHSKRHVLKSKRLIDGKKVVENSNNPFSEAALLKNSRLAMPLGNLAVQGYCTETKSFREDNIVYDGCFVIELDLKKKSNIIFVDKDYYDNEQKIIDASKDLENNSSLMSQYEQDCGRFFYDSSSIGNDIRPVSNVVLFQEIVEIIKFTKQEVAKEEVVCIDPLLRSALKDTEIFISDEKLFDVAFLTNVTLKGLKIVMFPMGLNRRHHYHTNLNDKSAVGLLSGYTLALDMLKRSFPNIKERISKFISKRIKYFKIDTKGTRNLMLPGHSKPDSLPYFMVQNSTASTLTITNTKIVTSLGTVSVKDCNVWSKWITSLFTKVENTWSFEVLKRRKTMLALDEDWKRKLLLKLGDDIPFRNADRIIDQDIFISALAYIYLIDNPTMIIKNKESEKNPNSTKKKEPKMMTTTEPPPPTPTTTLVRSHKSLRMFNLIKEKEVVIKSFVSYLVACQSMDVIEDGLLWKENELYTIGLKLYTAETTLKKRIVVSLHEKFKKVWDSILSKDKDLKATVNIEDYREFCVVSVLYEWLYRRKHLFSNNSIPEYKDINDYLKYQLPSKSIEKEWEDESKIIKSANNEQVTVDHENGNVDKEKKDSNLSESNILYPDCTLNDILKNKSDDIFSNNVDKGDCTLAWIITLLAERFCSLFNVVNYPSEFYEEAIRDEERGGLGLEYRGLSKDNFIHDCSIIKDTIKGYIGLITSHNNDTIKSIYNDNNKKKNMNGNDSNLDRFYLPPHTSVTDVGHGGKIACRGCVEKTERVVSDIIREYNQRVLDLKVRAFNFNDNIKEHVDISNNTIIKKIILGSGTYSKVKKLFYNNKSNEDIVNLYTGDDCNIIVNNNNSNDNNNDVNHNNGNVDDIDNDNDDDDDDDDDTDDDDEDDDDENDDDEEEEEEEYKDENDTDNDEDNEDEEEEYKKDDDDNNNNDDNDDDDEEMMANQNDYNNDDKDIDNDEEEINVNNEISKLKHNKKKKNDGKYDLMSEGSLGAFDSCQMEEFYSLRQAVFSPDVKSAICHRQRFISLEIVKTVNRLLKTTILRDRKKLQRVDKHQLKYINSSYRVFKKYVVPFSFPLNMTSMINRNCKCNKSKRKPLLVIPNSHFTQSIVTGMRYNTLYRERAVFHDIAVLLGFTGKHHHKDKLQSSQKSVQDKGLFLISSLLHDTSLYQCLMEDIKLGQLSNPRILNRLEFDKGNHYHTMINYNNTHESWHRLMIDPNREGERTLFNALFLLVSNSSPSSVENMTLTTVLNQEKGLSSRLVVSPQKNLYIEGKKEILDAVRQCRLLDAIKDLISYYNNPNSQKGVHRHSACLATVLEHVQFLFKNSLPINLDHVHWETEVFDMKREIFNLDEGGVILALSKFLKGVLELFFGNNLLRCSGMDYLELLFKEAEDQMNEKKKLFPTWMSQLLLVYEKYLDGNDISILERFVNASSLLTNNNVMDTLNIVSSFSPKSKDNMSYEERARWIVDKETGNSSVTFTYIVLVVACYRLFFEAGATVRTIFSKHKNDHFDAFTVGALVESIGLCGNIWTMNRKVDYTRVRDIYMRTHYFPLDDNGTNDEIYYYRFMAFVLGFYLLSEERLATISHDIHLKYDFNDFSTNRWNVFIKQYFNMFLLGRRGRLLCAPLRYFKRLLSQALSSTNVIMKRLALLLFMKRVNGEEISSANLVACCGILMRPASLKHYYTTMKRLGNNIPCNDYEYSFYGNACSTERYDKVLESKKLVDTCISMMEKNKKVDLMNNDYHHEDNGYHETNKSGRKGNKDVNHDRKKYKGRPKKQYQQQQQQQQHHHHHQQSKHYYYPKGGVDNDSKPKVNLSSIIDDFKDHMNTVQVIDNIKDVIGRLKLFFEVENPFQNDDIDYNTNIDSMFSREDKEKIKRAIVLWNDNVQVAAKHIIKEYTLENFQHPIFTSCDMSIIKPDDFQNSGKDIINVYDQLILYDNNTIKDEEEENKVRKRVAKRKYKDDQPGNKPFETRTGDYHNNNNKGIDDGASGNDNNNDNKKKRKQSIDHPSSTNKRQRLNDPTPQDRGGNTRQDSEMYNMNDNDIYDNDMGDIEAQQFAGSRVLKTFLIVNQRNMYTEKRNCKIMLNNTSVAPSNNIERLNYYYPAGTVTGDDDDNQVHIRAPLYLPSKCEEKYSFVINRQSLACDDEIYTPLECFYKCFEGIHPVDQIYLFKKLLMRPYNKLWVMVNKELVRRINIWGYLGIDNLNKPYCILAEQKDTDIWSNMKDEESICAISTKKNEDNMSEGNKDNNNSSSSSFNNISSSFLPLAENYSYHQLPGILHSKYLSPKELNDLYMVNNYHHQQQQQQYSLNQGNNQLLNYICKKEVFSTIHSMLTNNRYQTSRNVQENVSLTNNFSLFYIPHMDIFVDDHISKIQVKLREDCRVEKNSTVFFDDMETSMIDGLKMWSTLFTRAPYTIRIAPWHVRQKRRRPIRCYMDNRSYSDNVFSTFPIFEDAFHKVNNEDGTKLGCSMLLSISHAMQISLPVKSKFVSNANSVCNVSKTPKWLKCLASNPPLPRHILSDTSTQDFGILGTMYINMGVNIGHLLVDYDCTPRRSGTASAMTENIFYVAKGICTRASALSWESVKTVVRKNKKFLFTKGDDTFKHYNKKLKKHAALFHVSYWVTKHASNLFSDYILYSRFSRHEKDLDLVTLAGGIHPVGWCMFLADPIRYPSRLTLKQNHLQQVVDNAGVATILRTNTPCRKFNRDLALKNGDLLSIKMEKSNNSCIAMEKSLYFLINGRMLLGGQIDGMSIEMDTMVKNKITVEKHLVYSLCISSSLVGDILSVALEGSAAVRGLAVLEYTQRLWDAGKKDIQEKEFWSNSFIENGSVNDEQRGNNGDGGNNNNNNNNNNISNNNNDDGNGNNSSVGDGNNVSKEDAKLTPPNISCSDDDYIFLDILYNIANIPLNQFKTDVEMNNQRAVIRCYLALVDQDTGCPVPHLLYIFRMILNFCGFIHIITTMDCVKTHHLLYDAAIIGINMAKKIITILVGSKGNNAKSTLARTFEECLWSMVANVSIKSFNESCGSVSSTQANLAGVLGKKLVAVCDEVGYQGSEKYHTDTNTLLWNQLKEGTRKSNILQCAHLARRLTTKQQQEQAVESTHSRKCERSASLLPSPLPRPLLPPLPRCRRRLRCNRKIFLTDIAWWNKRDNTVLEKLNPRNMIAFCLSQGIIPFSGAYHQWKNKPEKDYSNNDDNDDDNNQCTTKSGKGHTTEYFISNTDAALDYEMSREYKILRLLSSLGLDINQHVCQVIKTILLTPETTVIANILSEYKNYTDVWEQFDRVKMQSMIDIKRKVDEQGNSFNDNDDDDGNMIELYDYHNLFTNDATLDTGVTGHGNTTTTTTTMRHTYMYVGHIVNEKFREKKNDIPLKSINTLLQNDIEKKTKKMMDQMKDSQAALDSVAQELCSIKSFVVSDGKLIISQTNSWSRGVKLLMSILKPNSSMYLHLYETNAFNSCTMNLRNMLELNNYSDSCGILYTMHAFSPYSDKCKRITKNIIHKNKILKAVFKAHNDAIMSLDVNPRKGVEEFIVHLLFDPLHMGLTKISLSNTKAIKLDHNTIELVLNDASKIPLDSGKSLLQILQNRIRMNEQTLIVPINNDNNNNDSNNITMRNIKENVGAKSANNFYNRKGAHGSNNKGVYFNNMITPLVRQIQDYTCSSIIDTARDDYRTSQGDASNKLLSGQFSCNMIKRVVSTMATVHTRDLFESSKEVIATIALFFMSNSYTFQFGLDTAMLKRILFIPCETVLESSNKNVHVANLMKLIKTGLKTIHSGLIQKRQHKWNNDTDSALVYKTDDWTRVLCDALHTDVDESKRMKHTFNPMEVPCRITQHILQYGVYEISDRQKNAGITTAGNTFFTLYYNIILGSFSSSSLEYKTGTNQNPPHISNVKQQHQQPQQQQQQHQQYQQQQQHQQHHQQQQRRHHHFSSLNPKDLKTFSTAIEAARCGSTKRIEKVFKPLLFLLAPFEPIEEEEEEENSRRRRVVSLSIDGPNISIVRRDGSVDSMLCNVYVPNVDRHVFLYTALPASVSVGSVIYKHLNTVWGSSDITHLQYACHHLHICFELVYRADNPAARLIKLVENNREEMIEFMIACSVYKNILETMGILDCFYTKYSNNGDDSYGHNNNDDDDGDVTAANVANTRDLPHCTISQSLVFPIIIVNYDLSTLLTMTNLTTTGLDCNFHCQLVHRVVDNMGLELNPKYLCSDCKK</sequence>
<accession>A0A2Z6BEF2</accession>
<feature type="region of interest" description="Disordered" evidence="1">
    <location>
        <begin position="3954"/>
        <end position="4009"/>
    </location>
</feature>
<feature type="compositionally biased region" description="Basic and acidic residues" evidence="1">
    <location>
        <begin position="1816"/>
        <end position="1843"/>
    </location>
</feature>
<feature type="compositionally biased region" description="Basic residues" evidence="1">
    <location>
        <begin position="1844"/>
        <end position="1854"/>
    </location>
</feature>
<evidence type="ECO:0000313" key="2">
    <source>
        <dbReference type="EMBL" id="BBD20111.1"/>
    </source>
</evidence>
<feature type="region of interest" description="Disordered" evidence="1">
    <location>
        <begin position="1816"/>
        <end position="1883"/>
    </location>
</feature>
<feature type="region of interest" description="Disordered" evidence="1">
    <location>
        <begin position="2905"/>
        <end position="2961"/>
    </location>
</feature>
<feature type="compositionally biased region" description="Low complexity" evidence="1">
    <location>
        <begin position="3970"/>
        <end position="3991"/>
    </location>
</feature>
<dbReference type="EMBL" id="AP010878">
    <property type="protein sequence ID" value="BBD20111.1"/>
    <property type="molecule type" value="Genomic_DNA"/>
</dbReference>
<feature type="compositionally biased region" description="Acidic residues" evidence="1">
    <location>
        <begin position="1002"/>
        <end position="1017"/>
    </location>
</feature>
<feature type="compositionally biased region" description="Low complexity" evidence="1">
    <location>
        <begin position="1"/>
        <end position="12"/>
    </location>
</feature>
<organism evidence="2">
    <name type="scientific">Penaeus japonicus</name>
    <name type="common">Kuruma prawn</name>
    <name type="synonym">Marsupenaeus japonicus</name>
    <dbReference type="NCBI Taxonomy" id="27405"/>
    <lineage>
        <taxon>Eukaryota</taxon>
        <taxon>Metazoa</taxon>
        <taxon>Ecdysozoa</taxon>
        <taxon>Arthropoda</taxon>
        <taxon>Crustacea</taxon>
        <taxon>Multicrustacea</taxon>
        <taxon>Malacostraca</taxon>
        <taxon>Eumalacostraca</taxon>
        <taxon>Eucarida</taxon>
        <taxon>Decapoda</taxon>
        <taxon>Dendrobranchiata</taxon>
        <taxon>Penaeoidea</taxon>
        <taxon>Penaeidae</taxon>
        <taxon>Penaeus</taxon>
    </lineage>
</organism>
<feature type="compositionally biased region" description="Polar residues" evidence="1">
    <location>
        <begin position="2084"/>
        <end position="2108"/>
    </location>
</feature>
<dbReference type="PANTHER" id="PTHR42264">
    <property type="entry name" value="EPHRIN_REC_LIKE DOMAIN-CONTAINING PROTEIN"/>
    <property type="match status" value="1"/>
</dbReference>
<reference evidence="2" key="1">
    <citation type="submission" date="2008-09" db="EMBL/GenBank/DDBJ databases">
        <title>Highly repeated large DNA fragments in the genome of kuruma shrimp, Marsupenaeus japonicus.</title>
        <authorList>
            <person name="Koyama T."/>
            <person name="Asakawa S."/>
            <person name="Katagiri T."/>
            <person name="Shimizu A."/>
            <person name="Shimizu N."/>
            <person name="Fagutao F.F."/>
            <person name="Rapeepat M."/>
            <person name="Santos M.D."/>
            <person name="Kondo H."/>
            <person name="Hirono I."/>
            <person name="Aoki T."/>
        </authorList>
    </citation>
    <scope>NUCLEOTIDE SEQUENCE</scope>
</reference>
<feature type="region of interest" description="Disordered" evidence="1">
    <location>
        <begin position="2312"/>
        <end position="2332"/>
    </location>
</feature>
<feature type="region of interest" description="Disordered" evidence="1">
    <location>
        <begin position="924"/>
        <end position="1033"/>
    </location>
</feature>
<feature type="region of interest" description="Disordered" evidence="1">
    <location>
        <begin position="1"/>
        <end position="35"/>
    </location>
</feature>
<evidence type="ECO:0000256" key="1">
    <source>
        <dbReference type="SAM" id="MobiDB-lite"/>
    </source>
</evidence>
<feature type="compositionally biased region" description="Basic and acidic residues" evidence="1">
    <location>
        <begin position="2037"/>
        <end position="2053"/>
    </location>
</feature>
<feature type="compositionally biased region" description="Low complexity" evidence="1">
    <location>
        <begin position="2921"/>
        <end position="2952"/>
    </location>
</feature>
<name>A0A2Z6BEF2_PENJP</name>
<feature type="compositionally biased region" description="Basic and acidic residues" evidence="1">
    <location>
        <begin position="473"/>
        <end position="488"/>
    </location>
</feature>
<feature type="region of interest" description="Disordered" evidence="1">
    <location>
        <begin position="3263"/>
        <end position="3283"/>
    </location>
</feature>
<protein>
    <submittedName>
        <fullName evidence="2">Wsv343-like protein</fullName>
    </submittedName>
</protein>